<dbReference type="InterPro" id="IPR009080">
    <property type="entry name" value="tRNAsynth_Ia_anticodon-bd"/>
</dbReference>
<dbReference type="Gene3D" id="1.10.730.10">
    <property type="entry name" value="Isoleucyl-tRNA Synthetase, Domain 1"/>
    <property type="match status" value="1"/>
</dbReference>
<evidence type="ECO:0000256" key="6">
    <source>
        <dbReference type="ARBA" id="ARBA00022840"/>
    </source>
</evidence>
<evidence type="ECO:0000256" key="8">
    <source>
        <dbReference type="ARBA" id="ARBA00023146"/>
    </source>
</evidence>
<protein>
    <recommendedName>
        <fullName evidence="3">Methionine--tRNA ligase</fullName>
        <ecNumber evidence="2">6.1.1.10</ecNumber>
    </recommendedName>
    <alternativeName>
        <fullName evidence="9">Methionyl-tRNA synthetase</fullName>
    </alternativeName>
</protein>
<dbReference type="GO" id="GO:0005524">
    <property type="term" value="F:ATP binding"/>
    <property type="evidence" value="ECO:0007669"/>
    <property type="project" value="UniProtKB-KW"/>
</dbReference>
<evidence type="ECO:0000256" key="1">
    <source>
        <dbReference type="ARBA" id="ARBA00003314"/>
    </source>
</evidence>
<keyword evidence="6 11" id="KW-0067">ATP-binding</keyword>
<dbReference type="InterPro" id="IPR015413">
    <property type="entry name" value="Methionyl/Leucyl_tRNA_Synth"/>
</dbReference>
<keyword evidence="5 11" id="KW-0547">Nucleotide-binding</keyword>
<dbReference type="CDD" id="cd00814">
    <property type="entry name" value="MetRS_core"/>
    <property type="match status" value="1"/>
</dbReference>
<reference evidence="13 14" key="1">
    <citation type="journal article" date="2016" name="Nat. Commun.">
        <title>Thousands of microbial genomes shed light on interconnected biogeochemical processes in an aquifer system.</title>
        <authorList>
            <person name="Anantharaman K."/>
            <person name="Brown C.T."/>
            <person name="Hug L.A."/>
            <person name="Sharon I."/>
            <person name="Castelle C.J."/>
            <person name="Probst A.J."/>
            <person name="Thomas B.C."/>
            <person name="Singh A."/>
            <person name="Wilkins M.J."/>
            <person name="Karaoz U."/>
            <person name="Brodie E.L."/>
            <person name="Williams K.H."/>
            <person name="Hubbard S.S."/>
            <person name="Banfield J.F."/>
        </authorList>
    </citation>
    <scope>NUCLEOTIDE SEQUENCE [LARGE SCALE GENOMIC DNA]</scope>
</reference>
<dbReference type="GO" id="GO:0006431">
    <property type="term" value="P:methionyl-tRNA aminoacylation"/>
    <property type="evidence" value="ECO:0007669"/>
    <property type="project" value="InterPro"/>
</dbReference>
<evidence type="ECO:0000256" key="10">
    <source>
        <dbReference type="ARBA" id="ARBA00047364"/>
    </source>
</evidence>
<dbReference type="EC" id="6.1.1.10" evidence="2"/>
<dbReference type="GO" id="GO:0004825">
    <property type="term" value="F:methionine-tRNA ligase activity"/>
    <property type="evidence" value="ECO:0007669"/>
    <property type="project" value="UniProtKB-EC"/>
</dbReference>
<dbReference type="InterPro" id="IPR014758">
    <property type="entry name" value="Met-tRNA_synth"/>
</dbReference>
<name>A0A1F6E0J6_9BACT</name>
<dbReference type="Gene3D" id="3.40.50.620">
    <property type="entry name" value="HUPs"/>
    <property type="match status" value="1"/>
</dbReference>
<dbReference type="Pfam" id="PF09334">
    <property type="entry name" value="tRNA-synt_1g"/>
    <property type="match status" value="1"/>
</dbReference>
<dbReference type="SUPFAM" id="SSF47323">
    <property type="entry name" value="Anticodon-binding domain of a subclass of class I aminoacyl-tRNA synthetases"/>
    <property type="match status" value="1"/>
</dbReference>
<dbReference type="PRINTS" id="PR01041">
    <property type="entry name" value="TRNASYNTHMET"/>
</dbReference>
<dbReference type="FunFam" id="2.170.220.10:FF:000001">
    <property type="entry name" value="methionine--tRNA ligase, mitochondrial"/>
    <property type="match status" value="1"/>
</dbReference>
<dbReference type="PANTHER" id="PTHR43326">
    <property type="entry name" value="METHIONYL-TRNA SYNTHETASE"/>
    <property type="match status" value="1"/>
</dbReference>
<evidence type="ECO:0000313" key="13">
    <source>
        <dbReference type="EMBL" id="OGG67070.1"/>
    </source>
</evidence>
<evidence type="ECO:0000313" key="14">
    <source>
        <dbReference type="Proteomes" id="UP000178572"/>
    </source>
</evidence>
<sequence>MAKAFYLTTTLPYVNAEPHVGFALELVHADILARYHALQGDDVFFNTGTDEHGLKIYRKAAEEGKDTQDYVDEYAAKFRSLKEKLGLFEGLHFIRTTDPRHKAAAQEMWRRCAANGDIYKKTYKGLYCVGDEAFIKETDLVNGKCPNHSGMEPLHIEEENYFFRLSAYQEKLLAYLAREGVIIPEWRRQEAIAFVKRGLEDFSISRIKEKMPWGIPVPDDDTQTMYVWFDALTNYISTLGWPDTRQERVTGEPENLFERYWVNGETLQLAGKDQVRFQSIMWQAMLMSAGLPTTKQVVYHGFITSGGEKMSKSLGNVIDPIAIVEEYGTDALRYYLARHVHPFEDSDFTMEKFKEAYNANLANGLGNLASRVMQLAEANLPWPVEVKFIPYPKEFTDPLDRHEMNIALDYVWARIQALDQKINQTEPFKVIKTDPEKGKHIIEELVRELAFIDEMLEPIMPDTSGKIIAAIMANKKPDNLFPRKE</sequence>
<dbReference type="InterPro" id="IPR014729">
    <property type="entry name" value="Rossmann-like_a/b/a_fold"/>
</dbReference>
<accession>A0A1F6E0J6</accession>
<feature type="domain" description="Methionyl/Leucyl tRNA synthetase" evidence="12">
    <location>
        <begin position="138"/>
        <end position="373"/>
    </location>
</feature>
<comment type="catalytic activity">
    <reaction evidence="10">
        <text>tRNA(Met) + L-methionine + ATP = L-methionyl-tRNA(Met) + AMP + diphosphate</text>
        <dbReference type="Rhea" id="RHEA:13481"/>
        <dbReference type="Rhea" id="RHEA-COMP:9667"/>
        <dbReference type="Rhea" id="RHEA-COMP:9698"/>
        <dbReference type="ChEBI" id="CHEBI:30616"/>
        <dbReference type="ChEBI" id="CHEBI:33019"/>
        <dbReference type="ChEBI" id="CHEBI:57844"/>
        <dbReference type="ChEBI" id="CHEBI:78442"/>
        <dbReference type="ChEBI" id="CHEBI:78530"/>
        <dbReference type="ChEBI" id="CHEBI:456215"/>
        <dbReference type="EC" id="6.1.1.10"/>
    </reaction>
</comment>
<dbReference type="EMBL" id="MFLN01000029">
    <property type="protein sequence ID" value="OGG67070.1"/>
    <property type="molecule type" value="Genomic_DNA"/>
</dbReference>
<organism evidence="13 14">
    <name type="scientific">Candidatus Kaiserbacteria bacterium RIFCSPHIGHO2_02_FULL_59_21</name>
    <dbReference type="NCBI Taxonomy" id="1798500"/>
    <lineage>
        <taxon>Bacteria</taxon>
        <taxon>Candidatus Kaiseribacteriota</taxon>
    </lineage>
</organism>
<evidence type="ECO:0000256" key="9">
    <source>
        <dbReference type="ARBA" id="ARBA00030904"/>
    </source>
</evidence>
<dbReference type="Proteomes" id="UP000178572">
    <property type="component" value="Unassembled WGS sequence"/>
</dbReference>
<dbReference type="STRING" id="1798500.A3C21_02315"/>
<dbReference type="NCBIfam" id="TIGR00398">
    <property type="entry name" value="metG"/>
    <property type="match status" value="1"/>
</dbReference>
<comment type="function">
    <text evidence="1">Is required not only for elongation of protein synthesis but also for the initiation of all mRNA translation through initiator tRNA(fMet) aminoacylation.</text>
</comment>
<evidence type="ECO:0000256" key="3">
    <source>
        <dbReference type="ARBA" id="ARBA00018753"/>
    </source>
</evidence>
<dbReference type="InterPro" id="IPR023457">
    <property type="entry name" value="Met-tRNA_synth_2"/>
</dbReference>
<dbReference type="InterPro" id="IPR033911">
    <property type="entry name" value="MetRS_core"/>
</dbReference>
<dbReference type="PANTHER" id="PTHR43326:SF1">
    <property type="entry name" value="METHIONINE--TRNA LIGASE, MITOCHONDRIAL"/>
    <property type="match status" value="1"/>
</dbReference>
<dbReference type="SUPFAM" id="SSF52374">
    <property type="entry name" value="Nucleotidylyl transferase"/>
    <property type="match status" value="1"/>
</dbReference>
<keyword evidence="4 11" id="KW-0436">Ligase</keyword>
<evidence type="ECO:0000256" key="2">
    <source>
        <dbReference type="ARBA" id="ARBA00012838"/>
    </source>
</evidence>
<evidence type="ECO:0000256" key="7">
    <source>
        <dbReference type="ARBA" id="ARBA00022917"/>
    </source>
</evidence>
<evidence type="ECO:0000256" key="11">
    <source>
        <dbReference type="RuleBase" id="RU363039"/>
    </source>
</evidence>
<comment type="similarity">
    <text evidence="11">Belongs to the class-I aminoacyl-tRNA synthetase family.</text>
</comment>
<dbReference type="AlphaFoldDB" id="A0A1F6E0J6"/>
<proteinExistence type="inferred from homology"/>
<dbReference type="Gene3D" id="2.170.220.10">
    <property type="match status" value="1"/>
</dbReference>
<keyword evidence="8 11" id="KW-0030">Aminoacyl-tRNA synthetase</keyword>
<comment type="caution">
    <text evidence="13">The sequence shown here is derived from an EMBL/GenBank/DDBJ whole genome shotgun (WGS) entry which is preliminary data.</text>
</comment>
<evidence type="ECO:0000256" key="5">
    <source>
        <dbReference type="ARBA" id="ARBA00022741"/>
    </source>
</evidence>
<evidence type="ECO:0000259" key="12">
    <source>
        <dbReference type="Pfam" id="PF09334"/>
    </source>
</evidence>
<gene>
    <name evidence="13" type="ORF">A3C21_02315</name>
</gene>
<keyword evidence="7 11" id="KW-0648">Protein biosynthesis</keyword>
<evidence type="ECO:0000256" key="4">
    <source>
        <dbReference type="ARBA" id="ARBA00022598"/>
    </source>
</evidence>